<dbReference type="AlphaFoldDB" id="A0A840WZM3"/>
<keyword evidence="2" id="KW-1185">Reference proteome</keyword>
<dbReference type="InterPro" id="IPR052022">
    <property type="entry name" value="26kDa_periplasmic_antigen"/>
</dbReference>
<dbReference type="Gene3D" id="3.30.110.170">
    <property type="entry name" value="Protein of unknown function (DUF541), domain 1"/>
    <property type="match status" value="1"/>
</dbReference>
<accession>A0A840WZM3</accession>
<dbReference type="PANTHER" id="PTHR34387">
    <property type="entry name" value="SLR1258 PROTEIN"/>
    <property type="match status" value="1"/>
</dbReference>
<dbReference type="Pfam" id="PF04402">
    <property type="entry name" value="SIMPL"/>
    <property type="match status" value="1"/>
</dbReference>
<dbReference type="EMBL" id="JACIJS010000005">
    <property type="protein sequence ID" value="MBB5515904.1"/>
    <property type="molecule type" value="Genomic_DNA"/>
</dbReference>
<gene>
    <name evidence="1" type="ORF">FHS89_001924</name>
</gene>
<dbReference type="PANTHER" id="PTHR34387:SF1">
    <property type="entry name" value="PERIPLASMIC IMMUNOGENIC PROTEIN"/>
    <property type="match status" value="1"/>
</dbReference>
<dbReference type="RefSeq" id="WP_184011008.1">
    <property type="nucleotide sequence ID" value="NZ_JACIJS010000005.1"/>
</dbReference>
<proteinExistence type="predicted"/>
<dbReference type="InterPro" id="IPR007497">
    <property type="entry name" value="SIMPL/DUF541"/>
</dbReference>
<sequence length="232" mass="24490">MRRSIISATIILAVLLGGAVRADEAPQRSMHVSATGSVSVAPDLAILSLGVEAQKRSATEAMQELRAQMVTLFEALDAAGITGADRQTSGLSLSPIWNTPVEGRTRQITGYAARNMLTIRVTDIDATGRVIDALADAGANRFNGLRFDLADRSAAEDEARRRAAAAAMAKANLYAEATGVTLGDLMDLSEHFTGGPRPMAEMAMLRSDAAMPVAAGELDISVTVNMRFALED</sequence>
<dbReference type="GO" id="GO:0006974">
    <property type="term" value="P:DNA damage response"/>
    <property type="evidence" value="ECO:0007669"/>
    <property type="project" value="TreeGrafter"/>
</dbReference>
<dbReference type="Proteomes" id="UP000553766">
    <property type="component" value="Unassembled WGS sequence"/>
</dbReference>
<evidence type="ECO:0008006" key="3">
    <source>
        <dbReference type="Google" id="ProtNLM"/>
    </source>
</evidence>
<comment type="caution">
    <text evidence="1">The sequence shown here is derived from an EMBL/GenBank/DDBJ whole genome shotgun (WGS) entry which is preliminary data.</text>
</comment>
<reference evidence="1 2" key="1">
    <citation type="submission" date="2020-08" db="EMBL/GenBank/DDBJ databases">
        <title>Genomic Encyclopedia of Type Strains, Phase IV (KMG-IV): sequencing the most valuable type-strain genomes for metagenomic binning, comparative biology and taxonomic classification.</title>
        <authorList>
            <person name="Goeker M."/>
        </authorList>
    </citation>
    <scope>NUCLEOTIDE SEQUENCE [LARGE SCALE GENOMIC DNA]</scope>
    <source>
        <strain evidence="1 2">DSM 103377</strain>
    </source>
</reference>
<name>A0A840WZM3_9RHOB</name>
<organism evidence="1 2">
    <name type="scientific">Rubricella aquisinus</name>
    <dbReference type="NCBI Taxonomy" id="2028108"/>
    <lineage>
        <taxon>Bacteria</taxon>
        <taxon>Pseudomonadati</taxon>
        <taxon>Pseudomonadota</taxon>
        <taxon>Alphaproteobacteria</taxon>
        <taxon>Rhodobacterales</taxon>
        <taxon>Paracoccaceae</taxon>
        <taxon>Rubricella</taxon>
    </lineage>
</organism>
<protein>
    <recommendedName>
        <fullName evidence="3">DUF541 domain-containing protein</fullName>
    </recommendedName>
</protein>
<dbReference type="Gene3D" id="3.30.70.2970">
    <property type="entry name" value="Protein of unknown function (DUF541), domain 2"/>
    <property type="match status" value="1"/>
</dbReference>
<evidence type="ECO:0000313" key="1">
    <source>
        <dbReference type="EMBL" id="MBB5515904.1"/>
    </source>
</evidence>
<evidence type="ECO:0000313" key="2">
    <source>
        <dbReference type="Proteomes" id="UP000553766"/>
    </source>
</evidence>